<proteinExistence type="predicted"/>
<feature type="transmembrane region" description="Helical" evidence="1">
    <location>
        <begin position="68"/>
        <end position="89"/>
    </location>
</feature>
<keyword evidence="1" id="KW-0812">Transmembrane</keyword>
<dbReference type="RefSeq" id="WP_213259941.1">
    <property type="nucleotide sequence ID" value="NZ_JAGYWA010000010.1"/>
</dbReference>
<accession>A0ABV9PI39</accession>
<comment type="caution">
    <text evidence="2">The sequence shown here is derived from an EMBL/GenBank/DDBJ whole genome shotgun (WGS) entry which is preliminary data.</text>
</comment>
<dbReference type="Proteomes" id="UP001595935">
    <property type="component" value="Unassembled WGS sequence"/>
</dbReference>
<dbReference type="EMBL" id="JBHSGV010000010">
    <property type="protein sequence ID" value="MFC4749928.1"/>
    <property type="molecule type" value="Genomic_DNA"/>
</dbReference>
<keyword evidence="1" id="KW-0472">Membrane</keyword>
<organism evidence="2 3">
    <name type="scientific">Flavobacterium branchiicola</name>
    <dbReference type="NCBI Taxonomy" id="1114875"/>
    <lineage>
        <taxon>Bacteria</taxon>
        <taxon>Pseudomonadati</taxon>
        <taxon>Bacteroidota</taxon>
        <taxon>Flavobacteriia</taxon>
        <taxon>Flavobacteriales</taxon>
        <taxon>Flavobacteriaceae</taxon>
        <taxon>Flavobacterium</taxon>
    </lineage>
</organism>
<keyword evidence="3" id="KW-1185">Reference proteome</keyword>
<evidence type="ECO:0000256" key="1">
    <source>
        <dbReference type="SAM" id="Phobius"/>
    </source>
</evidence>
<feature type="transmembrane region" description="Helical" evidence="1">
    <location>
        <begin position="39"/>
        <end position="61"/>
    </location>
</feature>
<sequence>MINLRAEYKILLFYIPYFAITFIQEEIHPTGHCAPGPGLLLFLLSIPVSILLTVILAILYYKTKNKQYLNSIFITGGIWIVVLFILSFYNI</sequence>
<keyword evidence="1" id="KW-1133">Transmembrane helix</keyword>
<gene>
    <name evidence="2" type="ORF">ACFO5S_20925</name>
</gene>
<reference evidence="3" key="1">
    <citation type="journal article" date="2019" name="Int. J. Syst. Evol. Microbiol.">
        <title>The Global Catalogue of Microorganisms (GCM) 10K type strain sequencing project: providing services to taxonomists for standard genome sequencing and annotation.</title>
        <authorList>
            <consortium name="The Broad Institute Genomics Platform"/>
            <consortium name="The Broad Institute Genome Sequencing Center for Infectious Disease"/>
            <person name="Wu L."/>
            <person name="Ma J."/>
        </authorList>
    </citation>
    <scope>NUCLEOTIDE SEQUENCE [LARGE SCALE GENOMIC DNA]</scope>
    <source>
        <strain evidence="3">WYCCWR 13023</strain>
    </source>
</reference>
<protein>
    <submittedName>
        <fullName evidence="2">Uncharacterized protein</fullName>
    </submittedName>
</protein>
<evidence type="ECO:0000313" key="3">
    <source>
        <dbReference type="Proteomes" id="UP001595935"/>
    </source>
</evidence>
<evidence type="ECO:0000313" key="2">
    <source>
        <dbReference type="EMBL" id="MFC4749928.1"/>
    </source>
</evidence>
<name>A0ABV9PI39_9FLAO</name>